<evidence type="ECO:0000313" key="1">
    <source>
        <dbReference type="EMBL" id="MBL1110156.1"/>
    </source>
</evidence>
<proteinExistence type="predicted"/>
<dbReference type="RefSeq" id="WP_201826951.1">
    <property type="nucleotide sequence ID" value="NZ_JAERRH010000030.1"/>
</dbReference>
<comment type="caution">
    <text evidence="1">The sequence shown here is derived from an EMBL/GenBank/DDBJ whole genome shotgun (WGS) entry which is preliminary data.</text>
</comment>
<protein>
    <recommendedName>
        <fullName evidence="3">Transcription factor WhiB</fullName>
    </recommendedName>
</protein>
<evidence type="ECO:0000313" key="2">
    <source>
        <dbReference type="Proteomes" id="UP000621386"/>
    </source>
</evidence>
<dbReference type="EMBL" id="JAERRH010000030">
    <property type="protein sequence ID" value="MBL1110156.1"/>
    <property type="molecule type" value="Genomic_DNA"/>
</dbReference>
<sequence length="161" mass="17513">MDSALHYPEVHAIPSELQQQALDDVPCCPGCAAQVVTTHVPVGRSRRTDLAFYRHPGDCSLRRVPACWIIGSATANAPLPDAHLRPEPIRQMRPRQQANAFQSVVPEEARRCPLCAGRLARPGWAAQHQDRCLIAAAPAAVRMLTAGEALQALNQHQPPSP</sequence>
<reference evidence="1 2" key="1">
    <citation type="submission" date="2021-01" db="EMBL/GenBank/DDBJ databases">
        <title>WGS of actinomycetes isolated from Thailand.</title>
        <authorList>
            <person name="Thawai C."/>
        </authorList>
    </citation>
    <scope>NUCLEOTIDE SEQUENCE [LARGE SCALE GENOMIC DNA]</scope>
    <source>
        <strain evidence="1 2">CH5-8</strain>
    </source>
</reference>
<keyword evidence="2" id="KW-1185">Reference proteome</keyword>
<accession>A0ABS1PE82</accession>
<evidence type="ECO:0008006" key="3">
    <source>
        <dbReference type="Google" id="ProtNLM"/>
    </source>
</evidence>
<dbReference type="Proteomes" id="UP000621386">
    <property type="component" value="Unassembled WGS sequence"/>
</dbReference>
<gene>
    <name evidence="1" type="ORF">JK361_37315</name>
</gene>
<organism evidence="1 2">
    <name type="scientific">Streptomyces musisoli</name>
    <dbReference type="NCBI Taxonomy" id="2802280"/>
    <lineage>
        <taxon>Bacteria</taxon>
        <taxon>Bacillati</taxon>
        <taxon>Actinomycetota</taxon>
        <taxon>Actinomycetes</taxon>
        <taxon>Kitasatosporales</taxon>
        <taxon>Streptomycetaceae</taxon>
        <taxon>Streptomyces</taxon>
    </lineage>
</organism>
<name>A0ABS1PE82_9ACTN</name>